<dbReference type="PANTHER" id="PTHR30024">
    <property type="entry name" value="ALIPHATIC SULFONATES-BINDING PROTEIN-RELATED"/>
    <property type="match status" value="1"/>
</dbReference>
<dbReference type="GO" id="GO:0042626">
    <property type="term" value="F:ATPase-coupled transmembrane transporter activity"/>
    <property type="evidence" value="ECO:0007669"/>
    <property type="project" value="InterPro"/>
</dbReference>
<evidence type="ECO:0000256" key="3">
    <source>
        <dbReference type="ARBA" id="ARBA00022448"/>
    </source>
</evidence>
<evidence type="ECO:0000313" key="8">
    <source>
        <dbReference type="EMBL" id="TLU70909.1"/>
    </source>
</evidence>
<evidence type="ECO:0000313" key="9">
    <source>
        <dbReference type="Proteomes" id="UP000305654"/>
    </source>
</evidence>
<proteinExistence type="inferred from homology"/>
<dbReference type="OrthoDB" id="7374754at2"/>
<dbReference type="NCBIfam" id="TIGR01728">
    <property type="entry name" value="SsuA_fam"/>
    <property type="match status" value="1"/>
</dbReference>
<comment type="function">
    <text evidence="5">Part of a binding-protein-dependent transport system for aliphatic sulfonates. Putative binding protein.</text>
</comment>
<dbReference type="GO" id="GO:0016020">
    <property type="term" value="C:membrane"/>
    <property type="evidence" value="ECO:0007669"/>
    <property type="project" value="InterPro"/>
</dbReference>
<comment type="caution">
    <text evidence="8">The sequence shown here is derived from an EMBL/GenBank/DDBJ whole genome shotgun (WGS) entry which is preliminary data.</text>
</comment>
<comment type="similarity">
    <text evidence="2">Belongs to the bacterial solute-binding protein SsuA/TauA family.</text>
</comment>
<name>A0A5R9J1R0_9PROT</name>
<dbReference type="AlphaFoldDB" id="A0A5R9J1R0"/>
<dbReference type="InterPro" id="IPR001638">
    <property type="entry name" value="Solute-binding_3/MltF_N"/>
</dbReference>
<evidence type="ECO:0000256" key="6">
    <source>
        <dbReference type="ARBA" id="ARBA00070228"/>
    </source>
</evidence>
<protein>
    <recommendedName>
        <fullName evidence="6">Putative aliphatic sulfonates-binding protein</fullName>
    </recommendedName>
</protein>
<dbReference type="GO" id="GO:0042597">
    <property type="term" value="C:periplasmic space"/>
    <property type="evidence" value="ECO:0007669"/>
    <property type="project" value="UniProtKB-SubCell"/>
</dbReference>
<evidence type="ECO:0000256" key="1">
    <source>
        <dbReference type="ARBA" id="ARBA00004418"/>
    </source>
</evidence>
<dbReference type="InterPro" id="IPR015168">
    <property type="entry name" value="SsuA/THI5"/>
</dbReference>
<sequence>MILHFMPSPRLHGAMDHIRKAVAIVACTGLWLLGIAPAHAAETIGISFAYYDPLSLVLKEKGFLQEAVGTGVQVRWILSQGSNKALEYLRSNSIQFGQTSGSAALLGRTNGTPVQVIATTALSEWTALVVRRDEKLSGLADLKGKRVAVTPGTDPNIFLLRALATVGLGAGDIVVVPLQHPLGRQALDSGQVDAWAGLDPFMAEAQLQNHDHLLYRNRSLVSPGTLLVREDFEAAHPEIVRQVLHAYARARSWAIANPASVAQILGQATGLSLDIAKLQLSRIDFAGEAVGPEQRASILAAAPILKSSGKITTGADIDKAAATLVNTKFTTELGLD</sequence>
<dbReference type="RefSeq" id="WP_138327579.1">
    <property type="nucleotide sequence ID" value="NZ_VCDI01000009.1"/>
</dbReference>
<dbReference type="Proteomes" id="UP000305654">
    <property type="component" value="Unassembled WGS sequence"/>
</dbReference>
<keyword evidence="9" id="KW-1185">Reference proteome</keyword>
<dbReference type="SUPFAM" id="SSF53850">
    <property type="entry name" value="Periplasmic binding protein-like II"/>
    <property type="match status" value="1"/>
</dbReference>
<evidence type="ECO:0000256" key="4">
    <source>
        <dbReference type="ARBA" id="ARBA00022729"/>
    </source>
</evidence>
<feature type="domain" description="Solute-binding protein family 3/N-terminal" evidence="7">
    <location>
        <begin position="43"/>
        <end position="258"/>
    </location>
</feature>
<evidence type="ECO:0000256" key="5">
    <source>
        <dbReference type="ARBA" id="ARBA00055538"/>
    </source>
</evidence>
<keyword evidence="4" id="KW-0732">Signal</keyword>
<dbReference type="FunFam" id="3.40.190.10:FF:000050">
    <property type="entry name" value="Sulfonate ABC transporter substrate-binding protein"/>
    <property type="match status" value="1"/>
</dbReference>
<dbReference type="EMBL" id="VCDI01000009">
    <property type="protein sequence ID" value="TLU70909.1"/>
    <property type="molecule type" value="Genomic_DNA"/>
</dbReference>
<organism evidence="8 9">
    <name type="scientific">Lichenicoccus roseus</name>
    <dbReference type="NCBI Taxonomy" id="2683649"/>
    <lineage>
        <taxon>Bacteria</taxon>
        <taxon>Pseudomonadati</taxon>
        <taxon>Pseudomonadota</taxon>
        <taxon>Alphaproteobacteria</taxon>
        <taxon>Acetobacterales</taxon>
        <taxon>Acetobacteraceae</taxon>
        <taxon>Lichenicoccus</taxon>
    </lineage>
</organism>
<comment type="subcellular location">
    <subcellularLocation>
        <location evidence="1">Periplasm</location>
    </subcellularLocation>
</comment>
<dbReference type="Pfam" id="PF09084">
    <property type="entry name" value="NMT1"/>
    <property type="match status" value="1"/>
</dbReference>
<evidence type="ECO:0000256" key="2">
    <source>
        <dbReference type="ARBA" id="ARBA00010742"/>
    </source>
</evidence>
<dbReference type="SMART" id="SM00062">
    <property type="entry name" value="PBPb"/>
    <property type="match status" value="1"/>
</dbReference>
<dbReference type="Gene3D" id="3.40.190.10">
    <property type="entry name" value="Periplasmic binding protein-like II"/>
    <property type="match status" value="2"/>
</dbReference>
<reference evidence="8 9" key="1">
    <citation type="submission" date="2019-05" db="EMBL/GenBank/DDBJ databases">
        <authorList>
            <person name="Pankratov T."/>
            <person name="Grouzdev D."/>
        </authorList>
    </citation>
    <scope>NUCLEOTIDE SEQUENCE [LARGE SCALE GENOMIC DNA]</scope>
    <source>
        <strain evidence="8 9">KEBCLARHB70R</strain>
    </source>
</reference>
<dbReference type="InterPro" id="IPR010067">
    <property type="entry name" value="ABC_SsuA_sub-bd"/>
</dbReference>
<gene>
    <name evidence="8" type="ORF">FE263_18775</name>
</gene>
<keyword evidence="3" id="KW-0813">Transport</keyword>
<accession>A0A5R9J1R0</accession>
<dbReference type="PANTHER" id="PTHR30024:SF21">
    <property type="entry name" value="ABC TRANSPORTER SUBSTRATE-BINDING PROTEIN"/>
    <property type="match status" value="1"/>
</dbReference>
<evidence type="ECO:0000259" key="7">
    <source>
        <dbReference type="SMART" id="SM00062"/>
    </source>
</evidence>